<keyword evidence="2" id="KW-1185">Reference proteome</keyword>
<sequence length="59" mass="6772">MRPEQESIRMEPFIQTIPMSLDIFPSQPQKKPSSPVSKDIGNIIGNMWPFKSKSNIQQL</sequence>
<accession>F4PGS3</accession>
<reference evidence="2" key="1">
    <citation type="journal article" date="2011" name="Genome Res.">
        <title>Phylogeny-wide analysis of social amoeba genomes highlights ancient origins for complex intercellular communication.</title>
        <authorList>
            <person name="Heidel A.J."/>
            <person name="Lawal H.M."/>
            <person name="Felder M."/>
            <person name="Schilde C."/>
            <person name="Helps N.R."/>
            <person name="Tunggal B."/>
            <person name="Rivero F."/>
            <person name="John U."/>
            <person name="Schleicher M."/>
            <person name="Eichinger L."/>
            <person name="Platzer M."/>
            <person name="Noegel A.A."/>
            <person name="Schaap P."/>
            <person name="Gloeckner G."/>
        </authorList>
    </citation>
    <scope>NUCLEOTIDE SEQUENCE [LARGE SCALE GENOMIC DNA]</scope>
    <source>
        <strain evidence="2">SH3</strain>
    </source>
</reference>
<dbReference type="KEGG" id="dfa:DFA_03152"/>
<dbReference type="Proteomes" id="UP000007797">
    <property type="component" value="Unassembled WGS sequence"/>
</dbReference>
<protein>
    <submittedName>
        <fullName evidence="1">Uncharacterized protein</fullName>
    </submittedName>
</protein>
<dbReference type="GeneID" id="14876862"/>
<proteinExistence type="predicted"/>
<dbReference type="EMBL" id="GL883006">
    <property type="protein sequence ID" value="EGG24907.1"/>
    <property type="molecule type" value="Genomic_DNA"/>
</dbReference>
<name>F4PGS3_CACFS</name>
<gene>
    <name evidence="1" type="ORF">DFA_03152</name>
</gene>
<dbReference type="RefSeq" id="XP_004362758.1">
    <property type="nucleotide sequence ID" value="XM_004362701.1"/>
</dbReference>
<organism evidence="1 2">
    <name type="scientific">Cavenderia fasciculata</name>
    <name type="common">Slime mold</name>
    <name type="synonym">Dictyostelium fasciculatum</name>
    <dbReference type="NCBI Taxonomy" id="261658"/>
    <lineage>
        <taxon>Eukaryota</taxon>
        <taxon>Amoebozoa</taxon>
        <taxon>Evosea</taxon>
        <taxon>Eumycetozoa</taxon>
        <taxon>Dictyostelia</taxon>
        <taxon>Acytosteliales</taxon>
        <taxon>Cavenderiaceae</taxon>
        <taxon>Cavenderia</taxon>
    </lineage>
</organism>
<dbReference type="AlphaFoldDB" id="F4PGS3"/>
<evidence type="ECO:0000313" key="1">
    <source>
        <dbReference type="EMBL" id="EGG24907.1"/>
    </source>
</evidence>
<evidence type="ECO:0000313" key="2">
    <source>
        <dbReference type="Proteomes" id="UP000007797"/>
    </source>
</evidence>